<feature type="domain" description="S1 motif" evidence="2">
    <location>
        <begin position="94"/>
        <end position="156"/>
    </location>
</feature>
<dbReference type="Pfam" id="PF17783">
    <property type="entry name" value="WHD_CvfB"/>
    <property type="match status" value="1"/>
</dbReference>
<accession>A0A521DWN7</accession>
<evidence type="ECO:0000313" key="4">
    <source>
        <dbReference type="Proteomes" id="UP000315971"/>
    </source>
</evidence>
<dbReference type="InterPro" id="IPR036388">
    <property type="entry name" value="WH-like_DNA-bd_sf"/>
</dbReference>
<dbReference type="SMART" id="SM00316">
    <property type="entry name" value="S1"/>
    <property type="match status" value="2"/>
</dbReference>
<evidence type="ECO:0000259" key="2">
    <source>
        <dbReference type="SMART" id="SM00316"/>
    </source>
</evidence>
<protein>
    <recommendedName>
        <fullName evidence="2">S1 motif domain-containing protein</fullName>
    </recommendedName>
</protein>
<dbReference type="PANTHER" id="PTHR37296:SF1">
    <property type="entry name" value="CONSERVED VIRULENCE FACTOR B"/>
    <property type="match status" value="1"/>
</dbReference>
<evidence type="ECO:0000256" key="1">
    <source>
        <dbReference type="PIRNR" id="PIRNR012524"/>
    </source>
</evidence>
<comment type="similarity">
    <text evidence="1">Belongs to the CvfB family.</text>
</comment>
<dbReference type="PANTHER" id="PTHR37296">
    <property type="entry name" value="CONSERVED VIRULENCE FACTOR B"/>
    <property type="match status" value="1"/>
</dbReference>
<dbReference type="AlphaFoldDB" id="A0A521DWN7"/>
<dbReference type="GO" id="GO:0003676">
    <property type="term" value="F:nucleic acid binding"/>
    <property type="evidence" value="ECO:0007669"/>
    <property type="project" value="InterPro"/>
</dbReference>
<dbReference type="InterPro" id="IPR014464">
    <property type="entry name" value="CvfB_fam"/>
</dbReference>
<dbReference type="InterPro" id="IPR012340">
    <property type="entry name" value="NA-bd_OB-fold"/>
</dbReference>
<keyword evidence="4" id="KW-1185">Reference proteome</keyword>
<evidence type="ECO:0000313" key="3">
    <source>
        <dbReference type="EMBL" id="SMO76022.1"/>
    </source>
</evidence>
<proteinExistence type="inferred from homology"/>
<dbReference type="Pfam" id="PF13509">
    <property type="entry name" value="S1_2"/>
    <property type="match status" value="2"/>
</dbReference>
<dbReference type="Gene3D" id="2.40.50.140">
    <property type="entry name" value="Nucleic acid-binding proteins"/>
    <property type="match status" value="1"/>
</dbReference>
<dbReference type="InterPro" id="IPR040764">
    <property type="entry name" value="CvfB_WH"/>
</dbReference>
<organism evidence="3 4">
    <name type="scientific">Solitalea koreensis</name>
    <dbReference type="NCBI Taxonomy" id="543615"/>
    <lineage>
        <taxon>Bacteria</taxon>
        <taxon>Pseudomonadati</taxon>
        <taxon>Bacteroidota</taxon>
        <taxon>Sphingobacteriia</taxon>
        <taxon>Sphingobacteriales</taxon>
        <taxon>Sphingobacteriaceae</taxon>
        <taxon>Solitalea</taxon>
    </lineage>
</organism>
<sequence>MEGKVLSLQQRIKTFPPTPHILILTSMIEIGKENELTFINKTNAGLYLSDGIDEVLLPYIHVPDGLQVGDSLSVFVYLDNENKPIATTQKPLAYVGQFAYLTVIDANEHGAFLDLGIAKDIFVPYMEQRVPMEIDEQYIVYLYLDELSGRIVASSKIGGFLQVSDFDVNQGDEVQLLITEETDLGYNAIINNKYIGLLYHNELFEPLQPGDVKKGFIKQIREDNKIDLSLQRIGFSHILDLKTILLEKLEKNQGKLNLGDKSSPDEIYKQLKISKKAFKKSIGGLYKERLIEIDDEEIRLIPKSE</sequence>
<dbReference type="EMBL" id="FXSZ01000009">
    <property type="protein sequence ID" value="SMO76022.1"/>
    <property type="molecule type" value="Genomic_DNA"/>
</dbReference>
<dbReference type="InterPro" id="IPR039566">
    <property type="entry name" value="CvfB_S1_st"/>
</dbReference>
<feature type="domain" description="S1 motif" evidence="2">
    <location>
        <begin position="169"/>
        <end position="231"/>
    </location>
</feature>
<reference evidence="3 4" key="1">
    <citation type="submission" date="2017-05" db="EMBL/GenBank/DDBJ databases">
        <authorList>
            <person name="Varghese N."/>
            <person name="Submissions S."/>
        </authorList>
    </citation>
    <scope>NUCLEOTIDE SEQUENCE [LARGE SCALE GENOMIC DNA]</scope>
    <source>
        <strain evidence="3 4">DSM 21342</strain>
    </source>
</reference>
<dbReference type="InterPro" id="IPR003029">
    <property type="entry name" value="S1_domain"/>
</dbReference>
<dbReference type="Gene3D" id="1.10.10.10">
    <property type="entry name" value="Winged helix-like DNA-binding domain superfamily/Winged helix DNA-binding domain"/>
    <property type="match status" value="1"/>
</dbReference>
<dbReference type="Proteomes" id="UP000315971">
    <property type="component" value="Unassembled WGS sequence"/>
</dbReference>
<name>A0A521DWN7_9SPHI</name>
<dbReference type="PIRSF" id="PIRSF012524">
    <property type="entry name" value="YitL_S1"/>
    <property type="match status" value="1"/>
</dbReference>
<gene>
    <name evidence="3" type="ORF">SAMN06265350_10918</name>
</gene>